<sequence length="144" mass="16423">MVQMFYYDCRGKNCHKVLRHEGFPSKILLFPYEGWAAPATTSFFNIKLPWWSRSRCEIAESCTAGKKSRTRNAKVVECRGGTMVVVGRFKGVAHNPDFKLVLTTNVSNADFQLGYSITGTLERGDRKEGKMQMTHFAMIKRKGY</sequence>
<reference evidence="1 3" key="2">
    <citation type="journal article" date="2013" name="Nature">
        <title>Insights into bilaterian evolution from three spiralian genomes.</title>
        <authorList>
            <person name="Simakov O."/>
            <person name="Marletaz F."/>
            <person name="Cho S.J."/>
            <person name="Edsinger-Gonzales E."/>
            <person name="Havlak P."/>
            <person name="Hellsten U."/>
            <person name="Kuo D.H."/>
            <person name="Larsson T."/>
            <person name="Lv J."/>
            <person name="Arendt D."/>
            <person name="Savage R."/>
            <person name="Osoegawa K."/>
            <person name="de Jong P."/>
            <person name="Grimwood J."/>
            <person name="Chapman J.A."/>
            <person name="Shapiro H."/>
            <person name="Aerts A."/>
            <person name="Otillar R.P."/>
            <person name="Terry A.Y."/>
            <person name="Boore J.L."/>
            <person name="Grigoriev I.V."/>
            <person name="Lindberg D.R."/>
            <person name="Seaver E.C."/>
            <person name="Weisblat D.A."/>
            <person name="Putnam N.H."/>
            <person name="Rokhsar D.S."/>
        </authorList>
    </citation>
    <scope>NUCLEOTIDE SEQUENCE</scope>
    <source>
        <strain evidence="1 3">I ESC-2004</strain>
    </source>
</reference>
<reference evidence="2" key="3">
    <citation type="submission" date="2015-06" db="UniProtKB">
        <authorList>
            <consortium name="EnsemblMetazoa"/>
        </authorList>
    </citation>
    <scope>IDENTIFICATION</scope>
</reference>
<dbReference type="OrthoDB" id="9974612at2759"/>
<reference evidence="3" key="1">
    <citation type="submission" date="2012-12" db="EMBL/GenBank/DDBJ databases">
        <authorList>
            <person name="Hellsten U."/>
            <person name="Grimwood J."/>
            <person name="Chapman J.A."/>
            <person name="Shapiro H."/>
            <person name="Aerts A."/>
            <person name="Otillar R.P."/>
            <person name="Terry A.Y."/>
            <person name="Boore J.L."/>
            <person name="Simakov O."/>
            <person name="Marletaz F."/>
            <person name="Cho S.-J."/>
            <person name="Edsinger-Gonzales E."/>
            <person name="Havlak P."/>
            <person name="Kuo D.-H."/>
            <person name="Larsson T."/>
            <person name="Lv J."/>
            <person name="Arendt D."/>
            <person name="Savage R."/>
            <person name="Osoegawa K."/>
            <person name="de Jong P."/>
            <person name="Lindberg D.R."/>
            <person name="Seaver E.C."/>
            <person name="Weisblat D.A."/>
            <person name="Putnam N.H."/>
            <person name="Grigoriev I.V."/>
            <person name="Rokhsar D.S."/>
        </authorList>
    </citation>
    <scope>NUCLEOTIDE SEQUENCE</scope>
    <source>
        <strain evidence="3">I ESC-2004</strain>
    </source>
</reference>
<dbReference type="EMBL" id="KB310083">
    <property type="protein sequence ID" value="ELT92518.1"/>
    <property type="molecule type" value="Genomic_DNA"/>
</dbReference>
<proteinExistence type="predicted"/>
<dbReference type="OMA" id="NDWETTH"/>
<evidence type="ECO:0000313" key="1">
    <source>
        <dbReference type="EMBL" id="ELT92518.1"/>
    </source>
</evidence>
<dbReference type="Proteomes" id="UP000014760">
    <property type="component" value="Unassembled WGS sequence"/>
</dbReference>
<organism evidence="1">
    <name type="scientific">Capitella teleta</name>
    <name type="common">Polychaete worm</name>
    <dbReference type="NCBI Taxonomy" id="283909"/>
    <lineage>
        <taxon>Eukaryota</taxon>
        <taxon>Metazoa</taxon>
        <taxon>Spiralia</taxon>
        <taxon>Lophotrochozoa</taxon>
        <taxon>Annelida</taxon>
        <taxon>Polychaeta</taxon>
        <taxon>Sedentaria</taxon>
        <taxon>Scolecida</taxon>
        <taxon>Capitellidae</taxon>
        <taxon>Capitella</taxon>
    </lineage>
</organism>
<dbReference type="EMBL" id="AMQN01013260">
    <property type="status" value="NOT_ANNOTATED_CDS"/>
    <property type="molecule type" value="Genomic_DNA"/>
</dbReference>
<name>R7TFG4_CAPTE</name>
<dbReference type="EnsemblMetazoa" id="CapteT212589">
    <property type="protein sequence ID" value="CapteP212589"/>
    <property type="gene ID" value="CapteG212589"/>
</dbReference>
<protein>
    <submittedName>
        <fullName evidence="1 2">Uncharacterized protein</fullName>
    </submittedName>
</protein>
<gene>
    <name evidence="1" type="ORF">CAPTEDRAFT_212589</name>
</gene>
<keyword evidence="3" id="KW-1185">Reference proteome</keyword>
<dbReference type="HOGENOM" id="CLU_119203_0_0_1"/>
<accession>R7TFG4</accession>
<evidence type="ECO:0000313" key="3">
    <source>
        <dbReference type="Proteomes" id="UP000014760"/>
    </source>
</evidence>
<dbReference type="AlphaFoldDB" id="R7TFG4"/>
<evidence type="ECO:0000313" key="2">
    <source>
        <dbReference type="EnsemblMetazoa" id="CapteP212589"/>
    </source>
</evidence>